<evidence type="ECO:0000313" key="5">
    <source>
        <dbReference type="EMBL" id="KKN38452.1"/>
    </source>
</evidence>
<keyword evidence="3" id="KW-0067">ATP-binding</keyword>
<dbReference type="InterPro" id="IPR032875">
    <property type="entry name" value="Succ_CoA_lig_flav_dom"/>
</dbReference>
<accession>A0A0F9QN66</accession>
<dbReference type="FunFam" id="3.30.1490.20:FF:000020">
    <property type="entry name" value="Protein lysine acetyltransferase"/>
    <property type="match status" value="1"/>
</dbReference>
<gene>
    <name evidence="5" type="ORF">LCGC14_0753290</name>
</gene>
<dbReference type="Gene3D" id="3.40.50.261">
    <property type="entry name" value="Succinyl-CoA synthetase domains"/>
    <property type="match status" value="2"/>
</dbReference>
<name>A0A0F9QN66_9ZZZZ</name>
<dbReference type="InterPro" id="IPR003781">
    <property type="entry name" value="CoA-bd"/>
</dbReference>
<dbReference type="SMART" id="SM00881">
    <property type="entry name" value="CoA_binding"/>
    <property type="match status" value="1"/>
</dbReference>
<evidence type="ECO:0000256" key="1">
    <source>
        <dbReference type="ARBA" id="ARBA00022598"/>
    </source>
</evidence>
<evidence type="ECO:0000256" key="2">
    <source>
        <dbReference type="ARBA" id="ARBA00022741"/>
    </source>
</evidence>
<dbReference type="Gene3D" id="3.30.470.20">
    <property type="entry name" value="ATP-grasp fold, B domain"/>
    <property type="match status" value="1"/>
</dbReference>
<dbReference type="InterPro" id="IPR043938">
    <property type="entry name" value="Ligase_CoA_dom"/>
</dbReference>
<keyword evidence="1" id="KW-0436">Ligase</keyword>
<comment type="caution">
    <text evidence="5">The sequence shown here is derived from an EMBL/GenBank/DDBJ whole genome shotgun (WGS) entry which is preliminary data.</text>
</comment>
<dbReference type="PROSITE" id="PS50975">
    <property type="entry name" value="ATP_GRASP"/>
    <property type="match status" value="1"/>
</dbReference>
<dbReference type="PANTHER" id="PTHR43334:SF1">
    <property type="entry name" value="3-HYDROXYPROPIONATE--COA LIGASE [ADP-FORMING]"/>
    <property type="match status" value="1"/>
</dbReference>
<organism evidence="5">
    <name type="scientific">marine sediment metagenome</name>
    <dbReference type="NCBI Taxonomy" id="412755"/>
    <lineage>
        <taxon>unclassified sequences</taxon>
        <taxon>metagenomes</taxon>
        <taxon>ecological metagenomes</taxon>
    </lineage>
</organism>
<dbReference type="Pfam" id="PF13380">
    <property type="entry name" value="CoA_binding_2"/>
    <property type="match status" value="1"/>
</dbReference>
<evidence type="ECO:0000259" key="4">
    <source>
        <dbReference type="PROSITE" id="PS50975"/>
    </source>
</evidence>
<dbReference type="InterPro" id="IPR011761">
    <property type="entry name" value="ATP-grasp"/>
</dbReference>
<dbReference type="NCBIfam" id="TIGR02717">
    <property type="entry name" value="AcCoA-syn-alpha"/>
    <property type="match status" value="1"/>
</dbReference>
<keyword evidence="2" id="KW-0547">Nucleotide-binding</keyword>
<dbReference type="Gene3D" id="3.40.50.720">
    <property type="entry name" value="NAD(P)-binding Rossmann-like Domain"/>
    <property type="match status" value="1"/>
</dbReference>
<dbReference type="InterPro" id="IPR014089">
    <property type="entry name" value="AcCoA-synth-alpha"/>
</dbReference>
<dbReference type="GO" id="GO:0043758">
    <property type="term" value="F:acetate-CoA ligase (ADP-forming) activity"/>
    <property type="evidence" value="ECO:0007669"/>
    <property type="project" value="InterPro"/>
</dbReference>
<dbReference type="InterPro" id="IPR036291">
    <property type="entry name" value="NAD(P)-bd_dom_sf"/>
</dbReference>
<evidence type="ECO:0000256" key="3">
    <source>
        <dbReference type="ARBA" id="ARBA00022840"/>
    </source>
</evidence>
<dbReference type="SUPFAM" id="SSF56059">
    <property type="entry name" value="Glutathione synthetase ATP-binding domain-like"/>
    <property type="match status" value="1"/>
</dbReference>
<dbReference type="Gene3D" id="3.30.1490.20">
    <property type="entry name" value="ATP-grasp fold, A domain"/>
    <property type="match status" value="1"/>
</dbReference>
<reference evidence="5" key="1">
    <citation type="journal article" date="2015" name="Nature">
        <title>Complex archaea that bridge the gap between prokaryotes and eukaryotes.</title>
        <authorList>
            <person name="Spang A."/>
            <person name="Saw J.H."/>
            <person name="Jorgensen S.L."/>
            <person name="Zaremba-Niedzwiedzka K."/>
            <person name="Martijn J."/>
            <person name="Lind A.E."/>
            <person name="van Eijk R."/>
            <person name="Schleper C."/>
            <person name="Guy L."/>
            <person name="Ettema T.J."/>
        </authorList>
    </citation>
    <scope>NUCLEOTIDE SEQUENCE</scope>
</reference>
<dbReference type="AlphaFoldDB" id="A0A0F9QN66"/>
<dbReference type="EMBL" id="LAZR01001827">
    <property type="protein sequence ID" value="KKN38452.1"/>
    <property type="molecule type" value="Genomic_DNA"/>
</dbReference>
<dbReference type="InterPro" id="IPR013815">
    <property type="entry name" value="ATP_grasp_subdomain_1"/>
</dbReference>
<dbReference type="PANTHER" id="PTHR43334">
    <property type="entry name" value="ACETATE--COA LIGASE [ADP-FORMING]"/>
    <property type="match status" value="1"/>
</dbReference>
<dbReference type="Pfam" id="PF13549">
    <property type="entry name" value="ATP-grasp_5"/>
    <property type="match status" value="1"/>
</dbReference>
<proteinExistence type="predicted"/>
<feature type="domain" description="ATP-grasp" evidence="4">
    <location>
        <begin position="488"/>
        <end position="524"/>
    </location>
</feature>
<dbReference type="GO" id="GO:0005524">
    <property type="term" value="F:ATP binding"/>
    <property type="evidence" value="ECO:0007669"/>
    <property type="project" value="UniProtKB-KW"/>
</dbReference>
<sequence length="698" mass="75028">MLNRLLEPKSIAVIGAAREEGKVGHVILDNLIEAGFKGDIYPINPKADEIHGLKTYPSVSAVKGDIDLVIIVTPAKTVETLIEEGGKKGVKNIVVISAGFKEIGIEGARLERQIVKTAKKHGIRLLGPNCLGVINAHIGLNASFTRVGPLKGNIAFISQSGALQTAVLDMSRDLGLGFSKFISLGNKADLDEVDFIQALAADKKTSVICLYLEGVSDGSKFLRVASKIALKKPIIALKAGRTAAGAKAVSSHTGTLAGSEKAYIAAFAQSGVINAASLEQLFSFAKVLSKQRTPRGNKLGIVTNAGGPAILASDFAAKAVLRIESLSGSTINNLAKFLPSAANLYNPVDLLGDAKADRYEKALKIVFSDENVDSVLVILTPQAMTEIDKTAQIVAKAAKNSKKPIVCAFMGGPEIRHAQDILQHNHIPNFIYPEEAVKAIGSLVTYSKIKTRPKARYISYAVNKEKVKKIITEARKANRVNLSYPEANEVLKAYSIEVPKSIFARSSEEAVEGAKEIGFPVAMKIVSAEIQHKTDVGGVTLGLSSTKDVKLEYENMLNNARRLMPQADVEGIIVQEMVTGGQETIVGISRDPQFGPLILFGLGGIYVEILKDVSFRIAPVSTMDVKKMLGEVKSYLLLKGVRGEKAKDVEAIEETILRVSQLVTDFKEIVEMDINPLMVKDEKKGAVAADARMSIRLK</sequence>
<dbReference type="Pfam" id="PF19045">
    <property type="entry name" value="Ligase_CoA_2"/>
    <property type="match status" value="1"/>
</dbReference>
<dbReference type="SUPFAM" id="SSF51735">
    <property type="entry name" value="NAD(P)-binding Rossmann-fold domains"/>
    <property type="match status" value="1"/>
</dbReference>
<dbReference type="SUPFAM" id="SSF52210">
    <property type="entry name" value="Succinyl-CoA synthetase domains"/>
    <property type="match status" value="2"/>
</dbReference>
<protein>
    <recommendedName>
        <fullName evidence="4">ATP-grasp domain-containing protein</fullName>
    </recommendedName>
</protein>
<dbReference type="Pfam" id="PF13607">
    <property type="entry name" value="Succ_CoA_lig"/>
    <property type="match status" value="1"/>
</dbReference>
<dbReference type="GO" id="GO:0046872">
    <property type="term" value="F:metal ion binding"/>
    <property type="evidence" value="ECO:0007669"/>
    <property type="project" value="InterPro"/>
</dbReference>
<dbReference type="InterPro" id="IPR016102">
    <property type="entry name" value="Succinyl-CoA_synth-like"/>
</dbReference>
<dbReference type="InterPro" id="IPR051538">
    <property type="entry name" value="Acyl-CoA_Synth/Transferase"/>
</dbReference>